<protein>
    <recommendedName>
        <fullName evidence="3">EGF-like domain-containing protein</fullName>
    </recommendedName>
</protein>
<name>E4Y8D0_OIKDI</name>
<gene>
    <name evidence="4" type="ORF">GSOID_T00029099001</name>
</gene>
<keyword evidence="2" id="KW-0812">Transmembrane</keyword>
<dbReference type="AlphaFoldDB" id="E4Y8D0"/>
<feature type="domain" description="EGF-like" evidence="3">
    <location>
        <begin position="749"/>
        <end position="788"/>
    </location>
</feature>
<keyword evidence="1" id="KW-0245">EGF-like domain</keyword>
<evidence type="ECO:0000256" key="2">
    <source>
        <dbReference type="SAM" id="Phobius"/>
    </source>
</evidence>
<dbReference type="Proteomes" id="UP000011014">
    <property type="component" value="Unassembled WGS sequence"/>
</dbReference>
<accession>E4Y8D0</accession>
<feature type="transmembrane region" description="Helical" evidence="2">
    <location>
        <begin position="801"/>
        <end position="823"/>
    </location>
</feature>
<evidence type="ECO:0000313" key="4">
    <source>
        <dbReference type="EMBL" id="CBY31880.1"/>
    </source>
</evidence>
<sequence>MKKIDNILPSSARVALDFVDFSAGAQLNESTIYPQMTLRVSENENITQLLANAKQALRNNFEMTGDDVDIIIDSLEVSNAIQRQLAVQVQFTDFEITSPDDFVAPDVPYTQQILAEIGSKLDRKLRVTSMDGIIELVDFSPASNDGTPKEVWMKITLPPGYVARTGLGDEAATPAHFEDFFRTQNTANGIVARISQNDFNIPTDGIKVYPFGWIELQKTLGDIAKPVVPTEKTFTGTVEVHNLEPQVISDIYRGKFGPYDAAIRQMFKPLINDVSSLRVDYFQPTNSSSALGHFAFVQNPTSEKTSTELQQELEQGIDGITDPENAVFRNPQLSTSRRFKATATSPLGLEAVDERLRTEEFANEFDKIPMFKRVEENNTIEFDFETSRNTAAIPKDLEIIINDELEAEDAKVVVPGGDLLLPKPWLSLLYVEVSNETALAVLEDWKTTPIEATNIMERLPKGWTLDYSAARSSSQIYLAIFAEFEYSETLNRVNENFIGVEGITDYRTQLGRKFTGKVSGSSEILNSSGVDSTIKSLVVEMNSNGFTLTLYYLEYLNTEGERLTIVDAGNRKRRQATTETQNIIFKFSGEPGVRLLPGEIQSVGRELIADKFSTSLVADSLIIEPEMYEEGKTIPIPTTVEPTTTSASVSLSPATVAPTVITKPQLPAISVYEKEGEVSEDELKELEKTISDRLGDDQDVNCDSRSDVSSDVEKTIVQCKYKIDSDDKLGVTENIDPFNDVIQYMDNANAELCDNTFLNDCHAEATCTSEGRTVVCSCKDGFEDQNTEKPGRSCVKKTDGILIFLIILIVVLLIVILVLAYFVHLKRTKTGIYHPSRQENRRNNS</sequence>
<comment type="caution">
    <text evidence="1">Lacks conserved residue(s) required for the propagation of feature annotation.</text>
</comment>
<dbReference type="EMBL" id="FN654320">
    <property type="protein sequence ID" value="CBY31880.1"/>
    <property type="molecule type" value="Genomic_DNA"/>
</dbReference>
<evidence type="ECO:0000256" key="1">
    <source>
        <dbReference type="PROSITE-ProRule" id="PRU00076"/>
    </source>
</evidence>
<reference evidence="4" key="1">
    <citation type="journal article" date="2010" name="Science">
        <title>Plasticity of animal genome architecture unmasked by rapid evolution of a pelagic tunicate.</title>
        <authorList>
            <person name="Denoeud F."/>
            <person name="Henriet S."/>
            <person name="Mungpakdee S."/>
            <person name="Aury J.M."/>
            <person name="Da Silva C."/>
            <person name="Brinkmann H."/>
            <person name="Mikhaleva J."/>
            <person name="Olsen L.C."/>
            <person name="Jubin C."/>
            <person name="Canestro C."/>
            <person name="Bouquet J.M."/>
            <person name="Danks G."/>
            <person name="Poulain J."/>
            <person name="Campsteijn C."/>
            <person name="Adamski M."/>
            <person name="Cross I."/>
            <person name="Yadetie F."/>
            <person name="Muffato M."/>
            <person name="Louis A."/>
            <person name="Butcher S."/>
            <person name="Tsagkogeorga G."/>
            <person name="Konrad A."/>
            <person name="Singh S."/>
            <person name="Jensen M.F."/>
            <person name="Cong E.H."/>
            <person name="Eikeseth-Otteraa H."/>
            <person name="Noel B."/>
            <person name="Anthouard V."/>
            <person name="Porcel B.M."/>
            <person name="Kachouri-Lafond R."/>
            <person name="Nishino A."/>
            <person name="Ugolini M."/>
            <person name="Chourrout P."/>
            <person name="Nishida H."/>
            <person name="Aasland R."/>
            <person name="Huzurbazar S."/>
            <person name="Westhof E."/>
            <person name="Delsuc F."/>
            <person name="Lehrach H."/>
            <person name="Reinhardt R."/>
            <person name="Weissenbach J."/>
            <person name="Roy S.W."/>
            <person name="Artiguenave F."/>
            <person name="Postlethwait J.H."/>
            <person name="Manak J.R."/>
            <person name="Thompson E.M."/>
            <person name="Jaillon O."/>
            <person name="Du Pasquier L."/>
            <person name="Boudinot P."/>
            <person name="Liberles D.A."/>
            <person name="Volff J.N."/>
            <person name="Philippe H."/>
            <person name="Lenhard B."/>
            <person name="Roest Crollius H."/>
            <person name="Wincker P."/>
            <person name="Chourrout D."/>
        </authorList>
    </citation>
    <scope>NUCLEOTIDE SEQUENCE [LARGE SCALE GENOMIC DNA]</scope>
</reference>
<organism evidence="4">
    <name type="scientific">Oikopleura dioica</name>
    <name type="common">Tunicate</name>
    <dbReference type="NCBI Taxonomy" id="34765"/>
    <lineage>
        <taxon>Eukaryota</taxon>
        <taxon>Metazoa</taxon>
        <taxon>Chordata</taxon>
        <taxon>Tunicata</taxon>
        <taxon>Appendicularia</taxon>
        <taxon>Copelata</taxon>
        <taxon>Oikopleuridae</taxon>
        <taxon>Oikopleura</taxon>
    </lineage>
</organism>
<dbReference type="InterPro" id="IPR000742">
    <property type="entry name" value="EGF"/>
</dbReference>
<evidence type="ECO:0000259" key="3">
    <source>
        <dbReference type="PROSITE" id="PS50026"/>
    </source>
</evidence>
<proteinExistence type="predicted"/>
<keyword evidence="2" id="KW-1133">Transmembrane helix</keyword>
<keyword evidence="2" id="KW-0472">Membrane</keyword>
<dbReference type="PROSITE" id="PS50026">
    <property type="entry name" value="EGF_3"/>
    <property type="match status" value="1"/>
</dbReference>